<protein>
    <submittedName>
        <fullName evidence="1">Uncharacterized protein</fullName>
    </submittedName>
</protein>
<evidence type="ECO:0000313" key="1">
    <source>
        <dbReference type="EMBL" id="QNE37909.1"/>
    </source>
</evidence>
<dbReference type="AlphaFoldDB" id="A0A7G6YHE4"/>
<dbReference type="EMBL" id="CP043642">
    <property type="protein sequence ID" value="QNE37909.1"/>
    <property type="molecule type" value="Genomic_DNA"/>
</dbReference>
<dbReference type="Proteomes" id="UP000515511">
    <property type="component" value="Plasmid unnamed1"/>
</dbReference>
<name>A0A7G6YHE4_9MICO</name>
<proteinExistence type="predicted"/>
<organism evidence="1 2">
    <name type="scientific">Leifsonia shinshuensis</name>
    <dbReference type="NCBI Taxonomy" id="150026"/>
    <lineage>
        <taxon>Bacteria</taxon>
        <taxon>Bacillati</taxon>
        <taxon>Actinomycetota</taxon>
        <taxon>Actinomycetes</taxon>
        <taxon>Micrococcales</taxon>
        <taxon>Microbacteriaceae</taxon>
        <taxon>Leifsonia</taxon>
    </lineage>
</organism>
<reference evidence="2" key="1">
    <citation type="submission" date="2019-09" db="EMBL/GenBank/DDBJ databases">
        <title>Antimicrobial potential of Antarctic Bacteria.</title>
        <authorList>
            <person name="Benaud N."/>
            <person name="Edwards R.J."/>
            <person name="Ferrari B.C."/>
        </authorList>
    </citation>
    <scope>NUCLEOTIDE SEQUENCE [LARGE SCALE GENOMIC DNA]</scope>
    <source>
        <strain evidence="2">INR9</strain>
        <plasmid evidence="2">unnamed1</plasmid>
    </source>
</reference>
<dbReference type="KEGG" id="lse:F1C12_21745"/>
<dbReference type="RefSeq" id="WP_185279182.1">
    <property type="nucleotide sequence ID" value="NZ_CP043642.1"/>
</dbReference>
<sequence>MSGRHGKATRQRLWWLTAAATVLVGGAIAAIVMFASQPHRVDLATVTIKTGPQQVAANAPIAPAPATAKLAQATDATSELTATLAGDLGNVRSRYQGEQVSPPQLVPDPCLVEWGKENLSALAGTGAYEVVDVCGRPTAVLAGAAGADGKVLAYAAIEGSAPERMKQLIAESRSAQVAVAAVRSANGAAQLIAVAVLPDASSATDGTRVINTAPPGFAHYPSK</sequence>
<keyword evidence="1" id="KW-0614">Plasmid</keyword>
<evidence type="ECO:0000313" key="2">
    <source>
        <dbReference type="Proteomes" id="UP000515511"/>
    </source>
</evidence>
<geneLocation type="plasmid" evidence="1 2">
    <name>unnamed1</name>
</geneLocation>
<gene>
    <name evidence="1" type="ORF">F1C12_21745</name>
</gene>
<accession>A0A7G6YHE4</accession>